<keyword evidence="1" id="KW-0472">Membrane</keyword>
<feature type="transmembrane region" description="Helical" evidence="1">
    <location>
        <begin position="123"/>
        <end position="143"/>
    </location>
</feature>
<dbReference type="EMBL" id="PVTF01000003">
    <property type="protein sequence ID" value="PRY43495.1"/>
    <property type="molecule type" value="Genomic_DNA"/>
</dbReference>
<keyword evidence="3" id="KW-1185">Reference proteome</keyword>
<gene>
    <name evidence="2" type="ORF">CLV43_103238</name>
</gene>
<keyword evidence="1" id="KW-0812">Transmembrane</keyword>
<reference evidence="2 3" key="1">
    <citation type="submission" date="2018-03" db="EMBL/GenBank/DDBJ databases">
        <title>Genomic Encyclopedia of Archaeal and Bacterial Type Strains, Phase II (KMG-II): from individual species to whole genera.</title>
        <authorList>
            <person name="Goeker M."/>
        </authorList>
    </citation>
    <scope>NUCLEOTIDE SEQUENCE [LARGE SCALE GENOMIC DNA]</scope>
    <source>
        <strain evidence="2 3">DSM 44720</strain>
    </source>
</reference>
<keyword evidence="1" id="KW-1133">Transmembrane helix</keyword>
<feature type="transmembrane region" description="Helical" evidence="1">
    <location>
        <begin position="83"/>
        <end position="103"/>
    </location>
</feature>
<dbReference type="RefSeq" id="WP_170155803.1">
    <property type="nucleotide sequence ID" value="NZ_PVTF01000003.1"/>
</dbReference>
<sequence>MRALSALMAKVSGWNRPMLVVAAAMVPVALVAVVGLVVDDRVLAGSPIWLKPFKFAVSIAVYGVTWAWLISLLHVGKRLAQRISVGMAAVFVVEQALIVMQVVRGRGSHFNVMTPFDSTVFSVMGVSIGLLWTGSLVLTVLVLRTPFADPATRWALRIGSVVSLAGVGMGALMTSPTSAQLDSMKDGTFKGIVGAHTVGFEDSGPTMAVTGWSTVGGDLRIPHFVGMHALQVLPLLVLVLAFLATRVPALASIVVRTRLVVVAGVGYALLVALVLWQAERGQPLTGPDALTLGALAAVVAVVVVGAVVSVVRPVAAAQEVAVG</sequence>
<evidence type="ECO:0000256" key="1">
    <source>
        <dbReference type="SAM" id="Phobius"/>
    </source>
</evidence>
<feature type="transmembrane region" description="Helical" evidence="1">
    <location>
        <begin position="59"/>
        <end position="76"/>
    </location>
</feature>
<feature type="transmembrane region" description="Helical" evidence="1">
    <location>
        <begin position="259"/>
        <end position="278"/>
    </location>
</feature>
<dbReference type="Proteomes" id="UP000239494">
    <property type="component" value="Unassembled WGS sequence"/>
</dbReference>
<feature type="transmembrane region" description="Helical" evidence="1">
    <location>
        <begin position="155"/>
        <end position="174"/>
    </location>
</feature>
<protein>
    <submittedName>
        <fullName evidence="2">Uncharacterized protein</fullName>
    </submittedName>
</protein>
<feature type="transmembrane region" description="Helical" evidence="1">
    <location>
        <begin position="290"/>
        <end position="311"/>
    </location>
</feature>
<name>A0A2T0TCV9_9PSEU</name>
<comment type="caution">
    <text evidence="2">The sequence shown here is derived from an EMBL/GenBank/DDBJ whole genome shotgun (WGS) entry which is preliminary data.</text>
</comment>
<accession>A0A2T0TCV9</accession>
<evidence type="ECO:0000313" key="3">
    <source>
        <dbReference type="Proteomes" id="UP000239494"/>
    </source>
</evidence>
<dbReference type="AlphaFoldDB" id="A0A2T0TCV9"/>
<evidence type="ECO:0000313" key="2">
    <source>
        <dbReference type="EMBL" id="PRY43495.1"/>
    </source>
</evidence>
<proteinExistence type="predicted"/>
<feature type="transmembrane region" description="Helical" evidence="1">
    <location>
        <begin position="228"/>
        <end position="247"/>
    </location>
</feature>
<organism evidence="2 3">
    <name type="scientific">Umezawaea tangerina</name>
    <dbReference type="NCBI Taxonomy" id="84725"/>
    <lineage>
        <taxon>Bacteria</taxon>
        <taxon>Bacillati</taxon>
        <taxon>Actinomycetota</taxon>
        <taxon>Actinomycetes</taxon>
        <taxon>Pseudonocardiales</taxon>
        <taxon>Pseudonocardiaceae</taxon>
        <taxon>Umezawaea</taxon>
    </lineage>
</organism>